<comment type="caution">
    <text evidence="1">The sequence shown here is derived from an EMBL/GenBank/DDBJ whole genome shotgun (WGS) entry which is preliminary data.</text>
</comment>
<keyword evidence="2" id="KW-1185">Reference proteome</keyword>
<evidence type="ECO:0000313" key="1">
    <source>
        <dbReference type="EMBL" id="GFQ89795.1"/>
    </source>
</evidence>
<accession>A0A8X6KX57</accession>
<evidence type="ECO:0000313" key="2">
    <source>
        <dbReference type="Proteomes" id="UP000887116"/>
    </source>
</evidence>
<dbReference type="Proteomes" id="UP000887116">
    <property type="component" value="Unassembled WGS sequence"/>
</dbReference>
<dbReference type="EMBL" id="BMAO01033473">
    <property type="protein sequence ID" value="GFQ89795.1"/>
    <property type="molecule type" value="Genomic_DNA"/>
</dbReference>
<organism evidence="1 2">
    <name type="scientific">Trichonephila clavata</name>
    <name type="common">Joro spider</name>
    <name type="synonym">Nephila clavata</name>
    <dbReference type="NCBI Taxonomy" id="2740835"/>
    <lineage>
        <taxon>Eukaryota</taxon>
        <taxon>Metazoa</taxon>
        <taxon>Ecdysozoa</taxon>
        <taxon>Arthropoda</taxon>
        <taxon>Chelicerata</taxon>
        <taxon>Arachnida</taxon>
        <taxon>Araneae</taxon>
        <taxon>Araneomorphae</taxon>
        <taxon>Entelegynae</taxon>
        <taxon>Araneoidea</taxon>
        <taxon>Nephilidae</taxon>
        <taxon>Trichonephila</taxon>
    </lineage>
</organism>
<name>A0A8X6KX57_TRICU</name>
<reference evidence="1" key="1">
    <citation type="submission" date="2020-07" db="EMBL/GenBank/DDBJ databases">
        <title>Multicomponent nature underlies the extraordinary mechanical properties of spider dragline silk.</title>
        <authorList>
            <person name="Kono N."/>
            <person name="Nakamura H."/>
            <person name="Mori M."/>
            <person name="Yoshida Y."/>
            <person name="Ohtoshi R."/>
            <person name="Malay A.D."/>
            <person name="Moran D.A.P."/>
            <person name="Tomita M."/>
            <person name="Numata K."/>
            <person name="Arakawa K."/>
        </authorList>
    </citation>
    <scope>NUCLEOTIDE SEQUENCE</scope>
</reference>
<sequence>MTNHNANDIQIIAASEEFSDESATFRRLGSSFGQSGTVALGGMLSEGRSFSDCFVPDGAVSNQNCLSHVLIFCMNSADYIPVRCSCTRDFALGPVFFEENPPKMILN</sequence>
<dbReference type="AlphaFoldDB" id="A0A8X6KX57"/>
<gene>
    <name evidence="1" type="ORF">TNCT_677381</name>
</gene>
<protein>
    <submittedName>
        <fullName evidence="1">Uncharacterized protein</fullName>
    </submittedName>
</protein>
<proteinExistence type="predicted"/>